<dbReference type="EMBL" id="OU963865">
    <property type="protein sequence ID" value="CAH0388648.1"/>
    <property type="molecule type" value="Genomic_DNA"/>
</dbReference>
<keyword evidence="7" id="KW-0238">DNA-binding</keyword>
<dbReference type="FunFam" id="3.30.160.60:FF:001485">
    <property type="entry name" value="Krueppel-related zinc finger protein"/>
    <property type="match status" value="1"/>
</dbReference>
<protein>
    <recommendedName>
        <fullName evidence="12">C2H2-type domain-containing protein</fullName>
    </recommendedName>
</protein>
<name>A0A9P0A863_BEMTA</name>
<evidence type="ECO:0000256" key="10">
    <source>
        <dbReference type="PROSITE-ProRule" id="PRU00042"/>
    </source>
</evidence>
<dbReference type="FunFam" id="3.30.160.60:FF:000325">
    <property type="entry name" value="ZFP90 zinc finger protein"/>
    <property type="match status" value="1"/>
</dbReference>
<dbReference type="PANTHER" id="PTHR23226:SF416">
    <property type="entry name" value="FI01424P"/>
    <property type="match status" value="1"/>
</dbReference>
<evidence type="ECO:0000313" key="14">
    <source>
        <dbReference type="Proteomes" id="UP001152759"/>
    </source>
</evidence>
<dbReference type="GO" id="GO:0008270">
    <property type="term" value="F:zinc ion binding"/>
    <property type="evidence" value="ECO:0007669"/>
    <property type="project" value="UniProtKB-KW"/>
</dbReference>
<proteinExistence type="predicted"/>
<evidence type="ECO:0000256" key="8">
    <source>
        <dbReference type="ARBA" id="ARBA00023163"/>
    </source>
</evidence>
<evidence type="ECO:0000256" key="11">
    <source>
        <dbReference type="SAM" id="MobiDB-lite"/>
    </source>
</evidence>
<dbReference type="GO" id="GO:0005634">
    <property type="term" value="C:nucleus"/>
    <property type="evidence" value="ECO:0007669"/>
    <property type="project" value="UniProtKB-SubCell"/>
</dbReference>
<gene>
    <name evidence="13" type="ORF">BEMITA_LOCUS7553</name>
</gene>
<evidence type="ECO:0000256" key="7">
    <source>
        <dbReference type="ARBA" id="ARBA00023125"/>
    </source>
</evidence>
<feature type="domain" description="C2H2-type" evidence="12">
    <location>
        <begin position="182"/>
        <end position="210"/>
    </location>
</feature>
<evidence type="ECO:0000259" key="12">
    <source>
        <dbReference type="PROSITE" id="PS50157"/>
    </source>
</evidence>
<keyword evidence="5" id="KW-0862">Zinc</keyword>
<keyword evidence="14" id="KW-1185">Reference proteome</keyword>
<dbReference type="Gene3D" id="3.30.160.60">
    <property type="entry name" value="Classic Zinc Finger"/>
    <property type="match status" value="9"/>
</dbReference>
<feature type="domain" description="C2H2-type" evidence="12">
    <location>
        <begin position="154"/>
        <end position="178"/>
    </location>
</feature>
<dbReference type="FunFam" id="3.30.160.60:FF:000621">
    <property type="entry name" value="FLT3-interacting zinc finger 1"/>
    <property type="match status" value="1"/>
</dbReference>
<dbReference type="GO" id="GO:0000981">
    <property type="term" value="F:DNA-binding transcription factor activity, RNA polymerase II-specific"/>
    <property type="evidence" value="ECO:0007669"/>
    <property type="project" value="TreeGrafter"/>
</dbReference>
<keyword evidence="8" id="KW-0804">Transcription</keyword>
<evidence type="ECO:0000256" key="6">
    <source>
        <dbReference type="ARBA" id="ARBA00023015"/>
    </source>
</evidence>
<dbReference type="KEGG" id="btab:109035653"/>
<feature type="domain" description="C2H2-type" evidence="12">
    <location>
        <begin position="67"/>
        <end position="90"/>
    </location>
</feature>
<evidence type="ECO:0000256" key="5">
    <source>
        <dbReference type="ARBA" id="ARBA00022833"/>
    </source>
</evidence>
<keyword evidence="6" id="KW-0805">Transcription regulation</keyword>
<reference evidence="13" key="1">
    <citation type="submission" date="2021-12" db="EMBL/GenBank/DDBJ databases">
        <authorList>
            <person name="King R."/>
        </authorList>
    </citation>
    <scope>NUCLEOTIDE SEQUENCE</scope>
</reference>
<comment type="subcellular location">
    <subcellularLocation>
        <location evidence="1">Nucleus</location>
    </subcellularLocation>
</comment>
<evidence type="ECO:0000256" key="9">
    <source>
        <dbReference type="ARBA" id="ARBA00023242"/>
    </source>
</evidence>
<keyword evidence="4 10" id="KW-0863">Zinc-finger</keyword>
<feature type="domain" description="C2H2-type" evidence="12">
    <location>
        <begin position="98"/>
        <end position="125"/>
    </location>
</feature>
<dbReference type="PROSITE" id="PS50157">
    <property type="entry name" value="ZINC_FINGER_C2H2_2"/>
    <property type="match status" value="8"/>
</dbReference>
<dbReference type="InterPro" id="IPR036236">
    <property type="entry name" value="Znf_C2H2_sf"/>
</dbReference>
<evidence type="ECO:0000313" key="13">
    <source>
        <dbReference type="EMBL" id="CAH0388648.1"/>
    </source>
</evidence>
<dbReference type="SUPFAM" id="SSF57667">
    <property type="entry name" value="beta-beta-alpha zinc fingers"/>
    <property type="match status" value="6"/>
</dbReference>
<evidence type="ECO:0000256" key="1">
    <source>
        <dbReference type="ARBA" id="ARBA00004123"/>
    </source>
</evidence>
<keyword evidence="9" id="KW-0539">Nucleus</keyword>
<dbReference type="PANTHER" id="PTHR23226">
    <property type="entry name" value="ZINC FINGER AND SCAN DOMAIN-CONTAINING"/>
    <property type="match status" value="1"/>
</dbReference>
<feature type="compositionally biased region" description="Polar residues" evidence="11">
    <location>
        <begin position="1"/>
        <end position="10"/>
    </location>
</feature>
<dbReference type="InterPro" id="IPR013087">
    <property type="entry name" value="Znf_C2H2_type"/>
</dbReference>
<dbReference type="FunFam" id="3.30.160.60:FF:000446">
    <property type="entry name" value="Zinc finger protein"/>
    <property type="match status" value="2"/>
</dbReference>
<feature type="domain" description="C2H2-type" evidence="12">
    <location>
        <begin position="126"/>
        <end position="153"/>
    </location>
</feature>
<feature type="region of interest" description="Disordered" evidence="11">
    <location>
        <begin position="1"/>
        <end position="27"/>
    </location>
</feature>
<keyword evidence="2" id="KW-0479">Metal-binding</keyword>
<dbReference type="PROSITE" id="PS00028">
    <property type="entry name" value="ZINC_FINGER_C2H2_1"/>
    <property type="match status" value="8"/>
</dbReference>
<dbReference type="Proteomes" id="UP001152759">
    <property type="component" value="Chromosome 4"/>
</dbReference>
<dbReference type="AlphaFoldDB" id="A0A9P0A863"/>
<evidence type="ECO:0000256" key="3">
    <source>
        <dbReference type="ARBA" id="ARBA00022737"/>
    </source>
</evidence>
<feature type="domain" description="C2H2-type" evidence="12">
    <location>
        <begin position="237"/>
        <end position="264"/>
    </location>
</feature>
<organism evidence="13 14">
    <name type="scientific">Bemisia tabaci</name>
    <name type="common">Sweetpotato whitefly</name>
    <name type="synonym">Aleurodes tabaci</name>
    <dbReference type="NCBI Taxonomy" id="7038"/>
    <lineage>
        <taxon>Eukaryota</taxon>
        <taxon>Metazoa</taxon>
        <taxon>Ecdysozoa</taxon>
        <taxon>Arthropoda</taxon>
        <taxon>Hexapoda</taxon>
        <taxon>Insecta</taxon>
        <taxon>Pterygota</taxon>
        <taxon>Neoptera</taxon>
        <taxon>Paraneoptera</taxon>
        <taxon>Hemiptera</taxon>
        <taxon>Sternorrhyncha</taxon>
        <taxon>Aleyrodoidea</taxon>
        <taxon>Aleyrodidae</taxon>
        <taxon>Aleyrodinae</taxon>
        <taxon>Bemisia</taxon>
    </lineage>
</organism>
<accession>A0A9P0A863</accession>
<evidence type="ECO:0000256" key="4">
    <source>
        <dbReference type="ARBA" id="ARBA00022771"/>
    </source>
</evidence>
<sequence>MKTNRETSQIPKEGEKVDNTEAARTKKKKMVAAKKDLAHQCPKCSKRFSVSYYLKKHLRIHSGERPFACNLCPKRFGQKSTLINHQLCVHQIGEAKKFPCPYCERVFPMKDRLKLHISVHTGEKPHKCCFCKQRFARGSQVIQHMRKHSQARPYECDDCGAKFAARITLALHCKRHLGVLDYVCNICGKAFLRADGLQKHITSLHYNVKAFKCKICNQQFKGHILQHLQTHRKEKPFKCQHCPATFIQKSQLKVHERKHTGEKPYECQFCHKTFGHSTVLNMHVRKHTGERPFKCLICENVAFFQLPHLKKHMKSIHKTDCPYYCVTCKTFFKAKSQLIKHESDCCPESASERKFYTAPLLQPTTNSMPITRMRLLLAVLLKRISTPERLSALGFGKRLIDEVLCESIKNSGRKPIVDDSLNEMEILKKNIEILLDWTIPRSYMQKFKTEKRSMEELLEELTS</sequence>
<feature type="domain" description="C2H2-type" evidence="12">
    <location>
        <begin position="265"/>
        <end position="292"/>
    </location>
</feature>
<feature type="domain" description="C2H2-type" evidence="12">
    <location>
        <begin position="39"/>
        <end position="66"/>
    </location>
</feature>
<dbReference type="GO" id="GO:0000978">
    <property type="term" value="F:RNA polymerase II cis-regulatory region sequence-specific DNA binding"/>
    <property type="evidence" value="ECO:0007669"/>
    <property type="project" value="TreeGrafter"/>
</dbReference>
<dbReference type="SMART" id="SM00355">
    <property type="entry name" value="ZnF_C2H2"/>
    <property type="match status" value="11"/>
</dbReference>
<keyword evidence="3" id="KW-0677">Repeat</keyword>
<feature type="compositionally biased region" description="Basic and acidic residues" evidence="11">
    <location>
        <begin position="12"/>
        <end position="24"/>
    </location>
</feature>
<evidence type="ECO:0000256" key="2">
    <source>
        <dbReference type="ARBA" id="ARBA00022723"/>
    </source>
</evidence>
<dbReference type="Pfam" id="PF00096">
    <property type="entry name" value="zf-C2H2"/>
    <property type="match status" value="5"/>
</dbReference>